<dbReference type="GO" id="GO:0000155">
    <property type="term" value="F:phosphorelay sensor kinase activity"/>
    <property type="evidence" value="ECO:0007669"/>
    <property type="project" value="InterPro"/>
</dbReference>
<keyword evidence="4" id="KW-1003">Cell membrane</keyword>
<keyword evidence="9 15" id="KW-0418">Kinase</keyword>
<comment type="catalytic activity">
    <reaction evidence="1">
        <text>ATP + protein L-histidine = ADP + protein N-phospho-L-histidine.</text>
        <dbReference type="EC" id="2.7.13.3"/>
    </reaction>
</comment>
<dbReference type="SMART" id="SM00387">
    <property type="entry name" value="HATPase_c"/>
    <property type="match status" value="1"/>
</dbReference>
<feature type="transmembrane region" description="Helical" evidence="14">
    <location>
        <begin position="9"/>
        <end position="37"/>
    </location>
</feature>
<dbReference type="EMBL" id="NUDP01000024">
    <property type="protein sequence ID" value="PEM71234.1"/>
    <property type="molecule type" value="Genomic_DNA"/>
</dbReference>
<evidence type="ECO:0000256" key="2">
    <source>
        <dbReference type="ARBA" id="ARBA00004651"/>
    </source>
</evidence>
<dbReference type="Pfam" id="PF00512">
    <property type="entry name" value="HisKA"/>
    <property type="match status" value="1"/>
</dbReference>
<evidence type="ECO:0000313" key="16">
    <source>
        <dbReference type="Proteomes" id="UP000219775"/>
    </source>
</evidence>
<organism evidence="15 16">
    <name type="scientific">Bacillus pseudomycoides</name>
    <dbReference type="NCBI Taxonomy" id="64104"/>
    <lineage>
        <taxon>Bacteria</taxon>
        <taxon>Bacillati</taxon>
        <taxon>Bacillota</taxon>
        <taxon>Bacilli</taxon>
        <taxon>Bacillales</taxon>
        <taxon>Bacillaceae</taxon>
        <taxon>Bacillus</taxon>
        <taxon>Bacillus cereus group</taxon>
    </lineage>
</organism>
<evidence type="ECO:0000256" key="9">
    <source>
        <dbReference type="ARBA" id="ARBA00022777"/>
    </source>
</evidence>
<evidence type="ECO:0000256" key="4">
    <source>
        <dbReference type="ARBA" id="ARBA00022475"/>
    </source>
</evidence>
<dbReference type="PANTHER" id="PTHR45528:SF9">
    <property type="entry name" value="SENSOR HISTIDINE KINASE YBDK"/>
    <property type="match status" value="1"/>
</dbReference>
<dbReference type="Gene3D" id="3.30.565.10">
    <property type="entry name" value="Histidine kinase-like ATPase, C-terminal domain"/>
    <property type="match status" value="1"/>
</dbReference>
<keyword evidence="8" id="KW-0547">Nucleotide-binding</keyword>
<dbReference type="PROSITE" id="PS50109">
    <property type="entry name" value="HIS_KIN"/>
    <property type="match status" value="1"/>
</dbReference>
<dbReference type="SMART" id="SM00388">
    <property type="entry name" value="HisKA"/>
    <property type="match status" value="1"/>
</dbReference>
<dbReference type="SUPFAM" id="SSF47384">
    <property type="entry name" value="Homodimeric domain of signal transducing histidine kinase"/>
    <property type="match status" value="1"/>
</dbReference>
<evidence type="ECO:0000256" key="14">
    <source>
        <dbReference type="SAM" id="Phobius"/>
    </source>
</evidence>
<evidence type="ECO:0000256" key="11">
    <source>
        <dbReference type="ARBA" id="ARBA00022989"/>
    </source>
</evidence>
<dbReference type="InterPro" id="IPR036097">
    <property type="entry name" value="HisK_dim/P_sf"/>
</dbReference>
<keyword evidence="12" id="KW-0902">Two-component regulatory system</keyword>
<evidence type="ECO:0000313" key="15">
    <source>
        <dbReference type="EMBL" id="PEM71234.1"/>
    </source>
</evidence>
<dbReference type="FunFam" id="3.30.565.10:FF:000267">
    <property type="entry name" value="Two-component sensor histidine kinase"/>
    <property type="match status" value="1"/>
</dbReference>
<accession>A0A2B5GZK9</accession>
<dbReference type="CDD" id="cd00082">
    <property type="entry name" value="HisKA"/>
    <property type="match status" value="1"/>
</dbReference>
<evidence type="ECO:0000256" key="13">
    <source>
        <dbReference type="ARBA" id="ARBA00023136"/>
    </source>
</evidence>
<dbReference type="InterPro" id="IPR003660">
    <property type="entry name" value="HAMP_dom"/>
</dbReference>
<evidence type="ECO:0000256" key="3">
    <source>
        <dbReference type="ARBA" id="ARBA00012438"/>
    </source>
</evidence>
<comment type="subcellular location">
    <subcellularLocation>
        <location evidence="2">Cell membrane</location>
        <topology evidence="2">Multi-pass membrane protein</topology>
    </subcellularLocation>
</comment>
<dbReference type="PROSITE" id="PS50885">
    <property type="entry name" value="HAMP"/>
    <property type="match status" value="1"/>
</dbReference>
<keyword evidence="10" id="KW-0067">ATP-binding</keyword>
<dbReference type="InterPro" id="IPR036890">
    <property type="entry name" value="HATPase_C_sf"/>
</dbReference>
<proteinExistence type="predicted"/>
<evidence type="ECO:0000256" key="12">
    <source>
        <dbReference type="ARBA" id="ARBA00023012"/>
    </source>
</evidence>
<dbReference type="AlphaFoldDB" id="A0A2B5GZK9"/>
<feature type="transmembrane region" description="Helical" evidence="14">
    <location>
        <begin position="49"/>
        <end position="70"/>
    </location>
</feature>
<dbReference type="InterPro" id="IPR005467">
    <property type="entry name" value="His_kinase_dom"/>
</dbReference>
<comment type="caution">
    <text evidence="15">The sequence shown here is derived from an EMBL/GenBank/DDBJ whole genome shotgun (WGS) entry which is preliminary data.</text>
</comment>
<dbReference type="Proteomes" id="UP000219775">
    <property type="component" value="Unassembled WGS sequence"/>
</dbReference>
<dbReference type="Gene3D" id="6.10.340.10">
    <property type="match status" value="1"/>
</dbReference>
<evidence type="ECO:0000256" key="5">
    <source>
        <dbReference type="ARBA" id="ARBA00022553"/>
    </source>
</evidence>
<sequence>MKLKKKYQLLLFSAVISVPFLLLLISISMSVIYNIAFKTKNNNIPFHESFAYPIMLGVFFLSLLLLAFLFSKSINSLLNKINILNKTIRNLASDEKIPNKLDVKNDDEIGELVRAVNLLIERTTYRELELKQQEEIKKELLNKLRHDINTPLTAVRLQLFYLEGQYNDQAPILESLYQQIQYIAELTNEFNLQSTDTLESSYVLNHEVNIHDLLEDMVKKWDYLYSIHDIQLIYNPINKDLIWTSNDLWIQRLFDNIFQNTLKHSKAKKLEITIENHVVSIKDNGIGFDMNRKSAGLGLKIIQDISRMLDIKYTLQSNKNGTIFYFTTSENKKRK</sequence>
<dbReference type="InterPro" id="IPR050398">
    <property type="entry name" value="HssS/ArlS-like"/>
</dbReference>
<evidence type="ECO:0000256" key="6">
    <source>
        <dbReference type="ARBA" id="ARBA00022679"/>
    </source>
</evidence>
<dbReference type="PANTHER" id="PTHR45528">
    <property type="entry name" value="SENSOR HISTIDINE KINASE CPXA"/>
    <property type="match status" value="1"/>
</dbReference>
<protein>
    <recommendedName>
        <fullName evidence="3">histidine kinase</fullName>
        <ecNumber evidence="3">2.7.13.3</ecNumber>
    </recommendedName>
</protein>
<keyword evidence="11 14" id="KW-1133">Transmembrane helix</keyword>
<evidence type="ECO:0000256" key="10">
    <source>
        <dbReference type="ARBA" id="ARBA00022840"/>
    </source>
</evidence>
<dbReference type="GO" id="GO:0005524">
    <property type="term" value="F:ATP binding"/>
    <property type="evidence" value="ECO:0007669"/>
    <property type="project" value="UniProtKB-KW"/>
</dbReference>
<dbReference type="Gene3D" id="1.10.287.130">
    <property type="match status" value="1"/>
</dbReference>
<dbReference type="RefSeq" id="WP_098056867.1">
    <property type="nucleotide sequence ID" value="NZ_NUDP01000024.1"/>
</dbReference>
<dbReference type="Pfam" id="PF02518">
    <property type="entry name" value="HATPase_c"/>
    <property type="match status" value="1"/>
</dbReference>
<evidence type="ECO:0000256" key="7">
    <source>
        <dbReference type="ARBA" id="ARBA00022692"/>
    </source>
</evidence>
<keyword evidence="13 14" id="KW-0472">Membrane</keyword>
<dbReference type="InterPro" id="IPR003594">
    <property type="entry name" value="HATPase_dom"/>
</dbReference>
<dbReference type="EC" id="2.7.13.3" evidence="3"/>
<keyword evidence="5" id="KW-0597">Phosphoprotein</keyword>
<dbReference type="GO" id="GO:0005886">
    <property type="term" value="C:plasma membrane"/>
    <property type="evidence" value="ECO:0007669"/>
    <property type="project" value="UniProtKB-SubCell"/>
</dbReference>
<keyword evidence="7 14" id="KW-0812">Transmembrane</keyword>
<evidence type="ECO:0000256" key="1">
    <source>
        <dbReference type="ARBA" id="ARBA00000085"/>
    </source>
</evidence>
<name>A0A2B5GZK9_9BACI</name>
<gene>
    <name evidence="15" type="ORF">CN613_05760</name>
</gene>
<keyword evidence="6" id="KW-0808">Transferase</keyword>
<reference evidence="15 16" key="1">
    <citation type="submission" date="2017-09" db="EMBL/GenBank/DDBJ databases">
        <title>Large-scale bioinformatics analysis of Bacillus genomes uncovers conserved roles of natural products in bacterial physiology.</title>
        <authorList>
            <consortium name="Agbiome Team Llc"/>
            <person name="Bleich R.M."/>
            <person name="Grubbs K.J."/>
            <person name="Santa Maria K.C."/>
            <person name="Allen S.E."/>
            <person name="Farag S."/>
            <person name="Shank E.A."/>
            <person name="Bowers A."/>
        </authorList>
    </citation>
    <scope>NUCLEOTIDE SEQUENCE [LARGE SCALE GENOMIC DNA]</scope>
    <source>
        <strain evidence="15 16">AFS009893</strain>
    </source>
</reference>
<dbReference type="FunFam" id="1.10.287.130:FF:000137">
    <property type="entry name" value="Sensor histidine kinase YbdK"/>
    <property type="match status" value="1"/>
</dbReference>
<evidence type="ECO:0000256" key="8">
    <source>
        <dbReference type="ARBA" id="ARBA00022741"/>
    </source>
</evidence>
<dbReference type="InterPro" id="IPR003661">
    <property type="entry name" value="HisK_dim/P_dom"/>
</dbReference>
<dbReference type="SUPFAM" id="SSF55874">
    <property type="entry name" value="ATPase domain of HSP90 chaperone/DNA topoisomerase II/histidine kinase"/>
    <property type="match status" value="1"/>
</dbReference>